<dbReference type="InterPro" id="IPR036615">
    <property type="entry name" value="Mur_ligase_C_dom_sf"/>
</dbReference>
<dbReference type="Pfam" id="PF02875">
    <property type="entry name" value="Mur_ligase_C"/>
    <property type="match status" value="1"/>
</dbReference>
<dbReference type="GO" id="GO:0008360">
    <property type="term" value="P:regulation of cell shape"/>
    <property type="evidence" value="ECO:0007669"/>
    <property type="project" value="UniProtKB-KW"/>
</dbReference>
<dbReference type="GO" id="GO:0009252">
    <property type="term" value="P:peptidoglycan biosynthetic process"/>
    <property type="evidence" value="ECO:0007669"/>
    <property type="project" value="UniProtKB-UniRule"/>
</dbReference>
<sequence>MRVAVHIEPNHLIEHLQKLVAPAAKIRSDSRQIKLGDIFFAYPVGHGKALRDGRLFIAAALESGAKAVVYDPINLNDQFEDHPQCFAVENLAKHAGFLSAQWYGNPSRDLNVIGVTGTNGKTSITQWIAQALDTPSQRAAVIGTLGAGLSGSLIQTGYTTPDAPTLQTQISELRDQGAKQLAIEVSSHALDQGRIAGLDISCAVFSNLTQDHLDYHANMTEYAQAKAKLFNQSALKDVVLNMDDPFGRELAMQALAKNVVKVWGYALEQSAFQGFEKFGDRLHQLYAKDLVLAGNGYDASFIYEGKGSEKLHIPVIGEFNVSNCLAVWGVLLSQGLTISEASKRVSHLKPVIGRMELIHSNKTGPLVIVDYAHTPDALEKVLKTLRPIADERQGRLWCVFGCGGDRDVGKRPQMGRVAEQFSDEVIITSDNPRSEDPNEIIAMINSGMTTQTKQAQIIVDRAAAIMAAVRHATEADIVLVAGKGHESTQEINGKKFDFSDQEHILLAAGGAI</sequence>
<dbReference type="InterPro" id="IPR005761">
    <property type="entry name" value="UDP-N-AcMur-Glu-dNH2Pim_ligase"/>
</dbReference>
<dbReference type="Proteomes" id="UP000248592">
    <property type="component" value="Chromosome"/>
</dbReference>
<evidence type="ECO:0000313" key="7">
    <source>
        <dbReference type="Proteomes" id="UP000248592"/>
    </source>
</evidence>
<evidence type="ECO:0000259" key="5">
    <source>
        <dbReference type="Pfam" id="PF08245"/>
    </source>
</evidence>
<dbReference type="AlphaFoldDB" id="A0A2Z4JQG4"/>
<dbReference type="GO" id="GO:0071555">
    <property type="term" value="P:cell wall organization"/>
    <property type="evidence" value="ECO:0007669"/>
    <property type="project" value="UniProtKB-KW"/>
</dbReference>
<feature type="modified residue" description="N6-carboxylysine" evidence="2">
    <location>
        <position position="226"/>
    </location>
</feature>
<comment type="similarity">
    <text evidence="1 2">Belongs to the MurCDEF family. MurE subfamily.</text>
</comment>
<dbReference type="GO" id="GO:0051301">
    <property type="term" value="P:cell division"/>
    <property type="evidence" value="ECO:0007669"/>
    <property type="project" value="UniProtKB-KW"/>
</dbReference>
<dbReference type="EMBL" id="CP030085">
    <property type="protein sequence ID" value="AWW49051.1"/>
    <property type="molecule type" value="Genomic_DNA"/>
</dbReference>
<comment type="PTM">
    <text evidence="2">Carboxylation is probably crucial for Mg(2+) binding and, consequently, for the gamma-phosphate positioning of ATP.</text>
</comment>
<feature type="domain" description="Mur ligase C-terminal" evidence="4">
    <location>
        <begin position="353"/>
        <end position="484"/>
    </location>
</feature>
<dbReference type="Gene3D" id="3.90.190.20">
    <property type="entry name" value="Mur ligase, C-terminal domain"/>
    <property type="match status" value="1"/>
</dbReference>
<feature type="binding site" evidence="2">
    <location>
        <position position="194"/>
    </location>
    <ligand>
        <name>UDP-N-acetyl-alpha-D-muramoyl-L-alanyl-D-glutamate</name>
        <dbReference type="ChEBI" id="CHEBI:83900"/>
    </ligand>
</feature>
<keyword evidence="2 3" id="KW-0132">Cell division</keyword>
<evidence type="ECO:0000256" key="1">
    <source>
        <dbReference type="ARBA" id="ARBA00005898"/>
    </source>
</evidence>
<comment type="catalytic activity">
    <reaction evidence="2">
        <text>UDP-N-acetyl-alpha-D-muramoyl-L-alanyl-D-glutamate + meso-2,6-diaminopimelate + ATP = UDP-N-acetyl-alpha-D-muramoyl-L-alanyl-gamma-D-glutamyl-meso-2,6-diaminopimelate + ADP + phosphate + H(+)</text>
        <dbReference type="Rhea" id="RHEA:23676"/>
        <dbReference type="ChEBI" id="CHEBI:15378"/>
        <dbReference type="ChEBI" id="CHEBI:30616"/>
        <dbReference type="ChEBI" id="CHEBI:43474"/>
        <dbReference type="ChEBI" id="CHEBI:57791"/>
        <dbReference type="ChEBI" id="CHEBI:83900"/>
        <dbReference type="ChEBI" id="CHEBI:83905"/>
        <dbReference type="ChEBI" id="CHEBI:456216"/>
        <dbReference type="EC" id="6.3.2.13"/>
    </reaction>
</comment>
<protein>
    <recommendedName>
        <fullName evidence="2">UDP-N-acetylmuramoyl-L-alanyl-D-glutamate--2,6-diaminopimelate ligase</fullName>
        <ecNumber evidence="2">6.3.2.13</ecNumber>
    </recommendedName>
    <alternativeName>
        <fullName evidence="2">Meso-A2pm-adding enzyme</fullName>
    </alternativeName>
    <alternativeName>
        <fullName evidence="2">Meso-diaminopimelate-adding enzyme</fullName>
    </alternativeName>
    <alternativeName>
        <fullName evidence="2">UDP-MurNAc-L-Ala-D-Glu:meso-diaminopimelate ligase</fullName>
    </alternativeName>
    <alternativeName>
        <fullName evidence="2">UDP-MurNAc-tripeptide synthetase</fullName>
    </alternativeName>
    <alternativeName>
        <fullName evidence="2">UDP-N-acetylmuramyl-tripeptide synthetase</fullName>
    </alternativeName>
</protein>
<comment type="caution">
    <text evidence="2">Lacks conserved residue(s) required for the propagation of feature annotation.</text>
</comment>
<feature type="binding site" evidence="2">
    <location>
        <position position="30"/>
    </location>
    <ligand>
        <name>UDP-N-acetyl-alpha-D-muramoyl-L-alanyl-D-glutamate</name>
        <dbReference type="ChEBI" id="CHEBI:83900"/>
    </ligand>
</feature>
<dbReference type="Gene3D" id="3.40.1190.10">
    <property type="entry name" value="Mur-like, catalytic domain"/>
    <property type="match status" value="1"/>
</dbReference>
<comment type="cofactor">
    <cofactor evidence="2">
        <name>Mg(2+)</name>
        <dbReference type="ChEBI" id="CHEBI:18420"/>
    </cofactor>
</comment>
<accession>A0A2Z4JQG4</accession>
<evidence type="ECO:0000259" key="4">
    <source>
        <dbReference type="Pfam" id="PF02875"/>
    </source>
</evidence>
<dbReference type="GO" id="GO:0005524">
    <property type="term" value="F:ATP binding"/>
    <property type="evidence" value="ECO:0007669"/>
    <property type="project" value="UniProtKB-UniRule"/>
</dbReference>
<feature type="binding site" evidence="2">
    <location>
        <begin position="117"/>
        <end position="123"/>
    </location>
    <ligand>
        <name>ATP</name>
        <dbReference type="ChEBI" id="CHEBI:30616"/>
    </ligand>
</feature>
<name>A0A2Z4JQG4_9BURK</name>
<dbReference type="GO" id="GO:0008765">
    <property type="term" value="F:UDP-N-acetylmuramoylalanyl-D-glutamate-2,6-diaminopimelate ligase activity"/>
    <property type="evidence" value="ECO:0007669"/>
    <property type="project" value="UniProtKB-UniRule"/>
</dbReference>
<gene>
    <name evidence="2" type="primary">murE</name>
    <name evidence="6" type="ORF">Pas1_00885</name>
</gene>
<keyword evidence="2 3" id="KW-0573">Peptidoglycan synthesis</keyword>
<dbReference type="HAMAP" id="MF_00208">
    <property type="entry name" value="MurE"/>
    <property type="match status" value="1"/>
</dbReference>
<dbReference type="SUPFAM" id="SSF53244">
    <property type="entry name" value="MurD-like peptide ligases, peptide-binding domain"/>
    <property type="match status" value="1"/>
</dbReference>
<evidence type="ECO:0000256" key="2">
    <source>
        <dbReference type="HAMAP-Rule" id="MF_00208"/>
    </source>
</evidence>
<comment type="function">
    <text evidence="2">Catalyzes the addition of meso-diaminopimelic acid to the nucleotide precursor UDP-N-acetylmuramoyl-L-alanyl-D-glutamate (UMAG) in the biosynthesis of bacterial cell-wall peptidoglycan.</text>
</comment>
<reference evidence="7" key="1">
    <citation type="submission" date="2018-06" db="EMBL/GenBank/DDBJ databases">
        <title>Description of a new Polynucleobacter species.</title>
        <authorList>
            <person name="Hahn M.W."/>
        </authorList>
    </citation>
    <scope>NUCLEOTIDE SEQUENCE [LARGE SCALE GENOMIC DNA]</scope>
    <source>
        <strain evidence="7">MG-25-Pas1-D2</strain>
    </source>
</reference>
<dbReference type="NCBIfam" id="NF001126">
    <property type="entry name" value="PRK00139.1-4"/>
    <property type="match status" value="1"/>
</dbReference>
<keyword evidence="2" id="KW-0547">Nucleotide-binding</keyword>
<dbReference type="PANTHER" id="PTHR23135">
    <property type="entry name" value="MUR LIGASE FAMILY MEMBER"/>
    <property type="match status" value="1"/>
</dbReference>
<dbReference type="GO" id="GO:0005737">
    <property type="term" value="C:cytoplasm"/>
    <property type="evidence" value="ECO:0007669"/>
    <property type="project" value="UniProtKB-SubCell"/>
</dbReference>
<feature type="binding site" evidence="2">
    <location>
        <begin position="430"/>
        <end position="433"/>
    </location>
    <ligand>
        <name>meso-2,6-diaminopimelate</name>
        <dbReference type="ChEBI" id="CHEBI:57791"/>
    </ligand>
</feature>
<keyword evidence="2 6" id="KW-0436">Ligase</keyword>
<dbReference type="Pfam" id="PF08245">
    <property type="entry name" value="Mur_ligase_M"/>
    <property type="match status" value="1"/>
</dbReference>
<dbReference type="GO" id="GO:0000287">
    <property type="term" value="F:magnesium ion binding"/>
    <property type="evidence" value="ECO:0007669"/>
    <property type="project" value="UniProtKB-UniRule"/>
</dbReference>
<feature type="short sequence motif" description="Meso-diaminopimelate recognition motif" evidence="2">
    <location>
        <begin position="430"/>
        <end position="433"/>
    </location>
</feature>
<keyword evidence="2" id="KW-0963">Cytoplasm</keyword>
<evidence type="ECO:0000256" key="3">
    <source>
        <dbReference type="RuleBase" id="RU004135"/>
    </source>
</evidence>
<comment type="pathway">
    <text evidence="2 3">Cell wall biogenesis; peptidoglycan biosynthesis.</text>
</comment>
<feature type="domain" description="Mur ligase central" evidence="5">
    <location>
        <begin position="115"/>
        <end position="330"/>
    </location>
</feature>
<dbReference type="UniPathway" id="UPA00219"/>
<keyword evidence="2 3" id="KW-0133">Cell shape</keyword>
<dbReference type="InterPro" id="IPR004101">
    <property type="entry name" value="Mur_ligase_C"/>
</dbReference>
<dbReference type="PANTHER" id="PTHR23135:SF4">
    <property type="entry name" value="UDP-N-ACETYLMURAMOYL-L-ALANYL-D-GLUTAMATE--2,6-DIAMINOPIMELATE LIGASE MURE HOMOLOG, CHLOROPLASTIC"/>
    <property type="match status" value="1"/>
</dbReference>
<organism evidence="6 7">
    <name type="scientific">Polynucleobacter paneuropaeus</name>
    <dbReference type="NCBI Taxonomy" id="2527775"/>
    <lineage>
        <taxon>Bacteria</taxon>
        <taxon>Pseudomonadati</taxon>
        <taxon>Pseudomonadota</taxon>
        <taxon>Betaproteobacteria</taxon>
        <taxon>Burkholderiales</taxon>
        <taxon>Burkholderiaceae</taxon>
        <taxon>Polynucleobacter</taxon>
    </lineage>
</organism>
<dbReference type="RefSeq" id="WP_112294218.1">
    <property type="nucleotide sequence ID" value="NZ_CBCSBS010000002.1"/>
</dbReference>
<proteinExistence type="inferred from homology"/>
<feature type="binding site" evidence="2">
    <location>
        <position position="186"/>
    </location>
    <ligand>
        <name>UDP-N-acetyl-alpha-D-muramoyl-L-alanyl-D-glutamate</name>
        <dbReference type="ChEBI" id="CHEBI:83900"/>
    </ligand>
</feature>
<dbReference type="InterPro" id="IPR013221">
    <property type="entry name" value="Mur_ligase_cen"/>
</dbReference>
<feature type="binding site" evidence="2">
    <location>
        <position position="192"/>
    </location>
    <ligand>
        <name>UDP-N-acetyl-alpha-D-muramoyl-L-alanyl-D-glutamate</name>
        <dbReference type="ChEBI" id="CHEBI:83900"/>
    </ligand>
</feature>
<keyword evidence="2" id="KW-0460">Magnesium</keyword>
<dbReference type="SUPFAM" id="SSF53623">
    <property type="entry name" value="MurD-like peptide ligases, catalytic domain"/>
    <property type="match status" value="1"/>
</dbReference>
<dbReference type="NCBIfam" id="TIGR01085">
    <property type="entry name" value="murE"/>
    <property type="match status" value="1"/>
</dbReference>
<feature type="binding site" evidence="2">
    <location>
        <begin position="159"/>
        <end position="160"/>
    </location>
    <ligand>
        <name>UDP-N-acetyl-alpha-D-muramoyl-L-alanyl-D-glutamate</name>
        <dbReference type="ChEBI" id="CHEBI:83900"/>
    </ligand>
</feature>
<comment type="subcellular location">
    <subcellularLocation>
        <location evidence="2 3">Cytoplasm</location>
    </subcellularLocation>
</comment>
<dbReference type="InterPro" id="IPR036565">
    <property type="entry name" value="Mur-like_cat_sf"/>
</dbReference>
<keyword evidence="2 3" id="KW-0131">Cell cycle</keyword>
<feature type="binding site" evidence="2">
    <location>
        <position position="482"/>
    </location>
    <ligand>
        <name>meso-2,6-diaminopimelate</name>
        <dbReference type="ChEBI" id="CHEBI:57791"/>
    </ligand>
</feature>
<evidence type="ECO:0000313" key="6">
    <source>
        <dbReference type="EMBL" id="AWW49051.1"/>
    </source>
</evidence>
<dbReference type="SUPFAM" id="SSF63418">
    <property type="entry name" value="MurE/MurF N-terminal domain"/>
    <property type="match status" value="1"/>
</dbReference>
<keyword evidence="2 3" id="KW-0961">Cell wall biogenesis/degradation</keyword>
<dbReference type="InterPro" id="IPR035911">
    <property type="entry name" value="MurE/MurF_N"/>
</dbReference>
<dbReference type="EC" id="6.3.2.13" evidence="2"/>
<feature type="binding site" evidence="2">
    <location>
        <position position="486"/>
    </location>
    <ligand>
        <name>meso-2,6-diaminopimelate</name>
        <dbReference type="ChEBI" id="CHEBI:57791"/>
    </ligand>
</feature>
<keyword evidence="2" id="KW-0067">ATP-binding</keyword>
<feature type="binding site" evidence="2">
    <location>
        <position position="406"/>
    </location>
    <ligand>
        <name>meso-2,6-diaminopimelate</name>
        <dbReference type="ChEBI" id="CHEBI:57791"/>
    </ligand>
</feature>
<dbReference type="Gene3D" id="3.40.1390.10">
    <property type="entry name" value="MurE/MurF, N-terminal domain"/>
    <property type="match status" value="1"/>
</dbReference>